<proteinExistence type="predicted"/>
<protein>
    <recommendedName>
        <fullName evidence="3">T9SS type A sorting domain-containing protein</fullName>
    </recommendedName>
</protein>
<evidence type="ECO:0000313" key="1">
    <source>
        <dbReference type="EMBL" id="MBC3792141.1"/>
    </source>
</evidence>
<dbReference type="EMBL" id="VFIA01000014">
    <property type="protein sequence ID" value="MBC3792141.1"/>
    <property type="molecule type" value="Genomic_DNA"/>
</dbReference>
<dbReference type="Gene3D" id="2.60.40.10">
    <property type="entry name" value="Immunoglobulins"/>
    <property type="match status" value="1"/>
</dbReference>
<dbReference type="InterPro" id="IPR013783">
    <property type="entry name" value="Ig-like_fold"/>
</dbReference>
<dbReference type="Proteomes" id="UP000700732">
    <property type="component" value="Unassembled WGS sequence"/>
</dbReference>
<keyword evidence="2" id="KW-1185">Reference proteome</keyword>
<evidence type="ECO:0008006" key="3">
    <source>
        <dbReference type="Google" id="ProtNLM"/>
    </source>
</evidence>
<evidence type="ECO:0000313" key="2">
    <source>
        <dbReference type="Proteomes" id="UP000700732"/>
    </source>
</evidence>
<sequence length="845" mass="92148">MEQMATVNANFNRTDKFEGIYNFQVDSIYVFEGAARNEVFRPHPKYAYCVVIDGYSDNSQGGGWLGGNQTIYHSWPQSPNFASGPFGPGATDGLTHEFGHSRGGVDLYGMRVEGSKNPVNGQTFEPVNSIMNFPYDNIVWDEYTTNLLNSTGPDPIVGDQWIVRPFPATIGLKAVDNQGEPLQYALLEVYPVDWFLYSVSPTPILRYSTGSDGQYIFRQNPFQPASSGYPWNMRYSNFLVKATYNSTVVYKWLPLYDVQNDYFRNGANSFYNTLIQFPVSTPAIQLSSINATTFNSGDPITVSFTATGTFEPTNQFTLFVVDKNNNSFEAGVIEGTSGATITGSIWVEGSVENKYRVRIVSTKPKLQSDDYLISVNPAPAQPLTIGKPSYSCTTGAISFNVSGGNGSAITLSAPGITRTHPTDYSGFVENELRRDPKVIPITATQAGISVTYNFDLRTACGAAPLPPVLVQPIPDQVFTVGQSIPGSGFAVGQYFFDPTPYTPTYNPNWHFQVDGLPEGLYISSERSSNSASPDWTISGTPSTIGRYTVTIRASTAAFPNTEIRGRFTINIQADAIPTGQLTLLKPSYNCQTGAITFHTNGGNGFPISYSAPGIIRSSSTSNTGIVEQELRNDPKSILLEAFQNGQRSTYLFDLKTYCSEPELPVGTLLLLNPTYNCQSGAIQFHTSGGNGSTIEFMAPGITGWTSNPNQYVDRESRSVADVQPFTLMARQSGVTVSLIWNLTLACGRSGARLSSPVSEGTSELSVLVLGNPVEGNSIELEINGVSHQAVQLDLVDLQGRIIYQQHIDRAETTEHLSVPTGNSRGLLLLTIRTATHRQLVKVLKQ</sequence>
<accession>A0ABR6W6C7</accession>
<organism evidence="1 2">
    <name type="scientific">Spirosoma utsteinense</name>
    <dbReference type="NCBI Taxonomy" id="2585773"/>
    <lineage>
        <taxon>Bacteria</taxon>
        <taxon>Pseudomonadati</taxon>
        <taxon>Bacteroidota</taxon>
        <taxon>Cytophagia</taxon>
        <taxon>Cytophagales</taxon>
        <taxon>Cytophagaceae</taxon>
        <taxon>Spirosoma</taxon>
    </lineage>
</organism>
<name>A0ABR6W6C7_9BACT</name>
<reference evidence="1 2" key="1">
    <citation type="submission" date="2019-06" db="EMBL/GenBank/DDBJ databases">
        <title>Spirosoma utsteinense sp. nov. isolated from Antarctic ice-free soils.</title>
        <authorList>
            <person name="Tahon G."/>
        </authorList>
    </citation>
    <scope>NUCLEOTIDE SEQUENCE [LARGE SCALE GENOMIC DNA]</scope>
    <source>
        <strain evidence="1 2">LMG 31447</strain>
    </source>
</reference>
<gene>
    <name evidence="1" type="ORF">FH603_2651</name>
</gene>
<comment type="caution">
    <text evidence="1">The sequence shown here is derived from an EMBL/GenBank/DDBJ whole genome shotgun (WGS) entry which is preliminary data.</text>
</comment>
<dbReference type="RefSeq" id="WP_186737932.1">
    <property type="nucleotide sequence ID" value="NZ_VFIA01000014.1"/>
</dbReference>